<gene>
    <name evidence="1" type="ORF">EY643_09825</name>
</gene>
<dbReference type="RefSeq" id="WP_152662041.1">
    <property type="nucleotide sequence ID" value="NZ_CP036422.1"/>
</dbReference>
<accession>A0A5P9NK93</accession>
<reference evidence="1 2" key="1">
    <citation type="submission" date="2019-02" db="EMBL/GenBank/DDBJ databases">
        <authorList>
            <person name="Li S.-H."/>
        </authorList>
    </citation>
    <scope>NUCLEOTIDE SEQUENCE [LARGE SCALE GENOMIC DNA]</scope>
    <source>
        <strain evidence="1 2">IMCC14385</strain>
    </source>
</reference>
<dbReference type="EMBL" id="CP036422">
    <property type="protein sequence ID" value="QFU75935.1"/>
    <property type="molecule type" value="Genomic_DNA"/>
</dbReference>
<protein>
    <submittedName>
        <fullName evidence="1">Uncharacterized protein</fullName>
    </submittedName>
</protein>
<dbReference type="AlphaFoldDB" id="A0A5P9NK93"/>
<proteinExistence type="predicted"/>
<sequence length="107" mass="12138">MPESPEHRLDLSYGAIRHAINQINEALEKPRTLTDNGAVVMDVALLKSLNEAQRQIAMNIDSLPDLNGFEGGSWVSMVRVDDHCFRVRQANPLEPMSRETWHRTPCK</sequence>
<keyword evidence="2" id="KW-1185">Reference proteome</keyword>
<organism evidence="1 2">
    <name type="scientific">Halioglobus maricola</name>
    <dbReference type="NCBI Taxonomy" id="2601894"/>
    <lineage>
        <taxon>Bacteria</taxon>
        <taxon>Pseudomonadati</taxon>
        <taxon>Pseudomonadota</taxon>
        <taxon>Gammaproteobacteria</taxon>
        <taxon>Cellvibrionales</taxon>
        <taxon>Halieaceae</taxon>
        <taxon>Halioglobus</taxon>
    </lineage>
</organism>
<evidence type="ECO:0000313" key="1">
    <source>
        <dbReference type="EMBL" id="QFU75935.1"/>
    </source>
</evidence>
<dbReference type="OrthoDB" id="9975084at2"/>
<evidence type="ECO:0000313" key="2">
    <source>
        <dbReference type="Proteomes" id="UP000326287"/>
    </source>
</evidence>
<dbReference type="KEGG" id="halc:EY643_09825"/>
<dbReference type="Proteomes" id="UP000326287">
    <property type="component" value="Chromosome"/>
</dbReference>
<name>A0A5P9NK93_9GAMM</name>